<dbReference type="InterPro" id="IPR010140">
    <property type="entry name" value="Histidinol_P_phosphatase_HisJ"/>
</dbReference>
<dbReference type="Gene3D" id="3.20.20.140">
    <property type="entry name" value="Metal-dependent hydrolases"/>
    <property type="match status" value="1"/>
</dbReference>
<dbReference type="Proteomes" id="UP000000333">
    <property type="component" value="Chromosome"/>
</dbReference>
<reference evidence="10 11" key="1">
    <citation type="journal article" date="2010" name="Stand. Genomic Sci.">
        <title>Complete genome sequence of Olsenella uli type strain (VPI D76D-27C).</title>
        <authorList>
            <person name="Goker M."/>
            <person name="Held B."/>
            <person name="Lucas S."/>
            <person name="Nolan M."/>
            <person name="Yasawong M."/>
            <person name="Glavina Del Rio T."/>
            <person name="Tice H."/>
            <person name="Cheng J.F."/>
            <person name="Bruce D."/>
            <person name="Detter J.C."/>
            <person name="Tapia R."/>
            <person name="Han C."/>
            <person name="Goodwin L."/>
            <person name="Pitluck S."/>
            <person name="Liolios K."/>
            <person name="Ivanova N."/>
            <person name="Mavromatis K."/>
            <person name="Mikhailova N."/>
            <person name="Pati A."/>
            <person name="Chen A."/>
            <person name="Palaniappan K."/>
            <person name="Land M."/>
            <person name="Hauser L."/>
            <person name="Chang Y.J."/>
            <person name="Jeffries C.D."/>
            <person name="Rohde M."/>
            <person name="Sikorski J."/>
            <person name="Pukall R."/>
            <person name="Woyke T."/>
            <person name="Bristow J."/>
            <person name="Eisen J.A."/>
            <person name="Markowitz V."/>
            <person name="Hugenholtz P."/>
            <person name="Kyrpides N.C."/>
            <person name="Klenk H.P."/>
            <person name="Lapidus A."/>
        </authorList>
    </citation>
    <scope>NUCLEOTIDE SEQUENCE [LARGE SCALE GENOMIC DNA]</scope>
    <source>
        <strain evidence="11">ATCC 49627 / DSM 7084 / CIP 109912 / JCM 12494 / NCIMB 702895 / VPI D76D-27C</strain>
    </source>
</reference>
<evidence type="ECO:0000259" key="9">
    <source>
        <dbReference type="Pfam" id="PF02811"/>
    </source>
</evidence>
<evidence type="ECO:0000256" key="2">
    <source>
        <dbReference type="ARBA" id="ARBA00009152"/>
    </source>
</evidence>
<evidence type="ECO:0000256" key="7">
    <source>
        <dbReference type="ARBA" id="ARBA00049158"/>
    </source>
</evidence>
<comment type="pathway">
    <text evidence="1 8">Amino-acid biosynthesis; L-histidine biosynthesis; L-histidine from 5-phospho-alpha-D-ribose 1-diphosphate: step 8/9.</text>
</comment>
<proteinExistence type="inferred from homology"/>
<evidence type="ECO:0000256" key="6">
    <source>
        <dbReference type="ARBA" id="ARBA00023102"/>
    </source>
</evidence>
<dbReference type="EMBL" id="CP002106">
    <property type="protein sequence ID" value="ADK68495.1"/>
    <property type="molecule type" value="Genomic_DNA"/>
</dbReference>
<dbReference type="OrthoDB" id="9804333at2"/>
<organism evidence="10 11">
    <name type="scientific">Olsenella uli (strain ATCC 49627 / DSM 7084 / CCUG 31166 / CIP 109912 / JCM 12494 / LMG 11480 / NCIMB 702895 / VPI D76D-27C)</name>
    <name type="common">Lactobacillus uli</name>
    <dbReference type="NCBI Taxonomy" id="633147"/>
    <lineage>
        <taxon>Bacteria</taxon>
        <taxon>Bacillati</taxon>
        <taxon>Actinomycetota</taxon>
        <taxon>Coriobacteriia</taxon>
        <taxon>Coriobacteriales</taxon>
        <taxon>Atopobiaceae</taxon>
        <taxon>Olsenella</taxon>
    </lineage>
</organism>
<evidence type="ECO:0000256" key="5">
    <source>
        <dbReference type="ARBA" id="ARBA00022801"/>
    </source>
</evidence>
<dbReference type="EC" id="3.1.3.15" evidence="3 8"/>
<dbReference type="eggNOG" id="COG1387">
    <property type="taxonomic scope" value="Bacteria"/>
</dbReference>
<sequence>MLRANYHTHTVFCDGSDTPEEMVRAALGRGFLHLGFSGHMDPDIHMDWPAYMAEMGRLRALYGDRLDILAGVELDGVYDPACAPGAEYTIGSTHFLPVDSPVPMSVDNSPRMLQELCRDYYGGDWLALCRAYFELEAQVVERTSCTFVGHFDLVAKFNDELRFVDETDARYLGPALDAMEALVGEGVPLEINCGAVNRGLRRELYPRRELLCALRDFGGEIVISSDAHHAELIDGAFDVAVATAIECGFTHTNVLVHDAMGNVEFRQLALDAL</sequence>
<dbReference type="GO" id="GO:0000105">
    <property type="term" value="P:L-histidine biosynthetic process"/>
    <property type="evidence" value="ECO:0007669"/>
    <property type="project" value="UniProtKB-UniRule"/>
</dbReference>
<dbReference type="GO" id="GO:0004401">
    <property type="term" value="F:histidinol-phosphatase activity"/>
    <property type="evidence" value="ECO:0007669"/>
    <property type="project" value="UniProtKB-UniRule"/>
</dbReference>
<dbReference type="Pfam" id="PF02811">
    <property type="entry name" value="PHP"/>
    <property type="match status" value="1"/>
</dbReference>
<dbReference type="InterPro" id="IPR004013">
    <property type="entry name" value="PHP_dom"/>
</dbReference>
<dbReference type="CDD" id="cd12110">
    <property type="entry name" value="PHP_HisPPase_Hisj_like"/>
    <property type="match status" value="1"/>
</dbReference>
<evidence type="ECO:0000256" key="4">
    <source>
        <dbReference type="ARBA" id="ARBA00022605"/>
    </source>
</evidence>
<dbReference type="AlphaFoldDB" id="E1QWJ2"/>
<protein>
    <recommendedName>
        <fullName evidence="3 8">Histidinol-phosphatase</fullName>
        <shortName evidence="8">HolPase</shortName>
        <ecNumber evidence="3 8">3.1.3.15</ecNumber>
    </recommendedName>
</protein>
<accession>E1QWJ2</accession>
<dbReference type="SUPFAM" id="SSF89550">
    <property type="entry name" value="PHP domain-like"/>
    <property type="match status" value="1"/>
</dbReference>
<keyword evidence="11" id="KW-1185">Reference proteome</keyword>
<name>E1QWJ2_OLSUV</name>
<feature type="domain" description="PHP" evidence="9">
    <location>
        <begin position="6"/>
        <end position="192"/>
    </location>
</feature>
<gene>
    <name evidence="10" type="ordered locus">Olsu_1392</name>
</gene>
<keyword evidence="4 8" id="KW-0028">Amino-acid biosynthesis</keyword>
<dbReference type="PANTHER" id="PTHR21039:SF0">
    <property type="entry name" value="HISTIDINOL-PHOSPHATASE"/>
    <property type="match status" value="1"/>
</dbReference>
<keyword evidence="5 8" id="KW-0378">Hydrolase</keyword>
<comment type="catalytic activity">
    <reaction evidence="7 8">
        <text>L-histidinol phosphate + H2O = L-histidinol + phosphate</text>
        <dbReference type="Rhea" id="RHEA:14465"/>
        <dbReference type="ChEBI" id="CHEBI:15377"/>
        <dbReference type="ChEBI" id="CHEBI:43474"/>
        <dbReference type="ChEBI" id="CHEBI:57699"/>
        <dbReference type="ChEBI" id="CHEBI:57980"/>
        <dbReference type="EC" id="3.1.3.15"/>
    </reaction>
</comment>
<comment type="similarity">
    <text evidence="2 8">Belongs to the PHP hydrolase family. HisK subfamily.</text>
</comment>
<evidence type="ECO:0000256" key="8">
    <source>
        <dbReference type="RuleBase" id="RU366003"/>
    </source>
</evidence>
<dbReference type="KEGG" id="ols:Olsu_1392"/>
<evidence type="ECO:0000256" key="3">
    <source>
        <dbReference type="ARBA" id="ARBA00013085"/>
    </source>
</evidence>
<dbReference type="STRING" id="633147.Olsu_1392"/>
<dbReference type="GO" id="GO:0005737">
    <property type="term" value="C:cytoplasm"/>
    <property type="evidence" value="ECO:0007669"/>
    <property type="project" value="TreeGrafter"/>
</dbReference>
<dbReference type="InterPro" id="IPR016195">
    <property type="entry name" value="Pol/histidinol_Pase-like"/>
</dbReference>
<dbReference type="HOGENOM" id="CLU_054611_2_1_11"/>
<evidence type="ECO:0000313" key="10">
    <source>
        <dbReference type="EMBL" id="ADK68495.1"/>
    </source>
</evidence>
<keyword evidence="6 8" id="KW-0368">Histidine biosynthesis</keyword>
<dbReference type="PANTHER" id="PTHR21039">
    <property type="entry name" value="HISTIDINOL PHOSPHATASE-RELATED"/>
    <property type="match status" value="1"/>
</dbReference>
<dbReference type="UniPathway" id="UPA00031">
    <property type="reaction ID" value="UER00013"/>
</dbReference>
<evidence type="ECO:0000313" key="11">
    <source>
        <dbReference type="Proteomes" id="UP000000333"/>
    </source>
</evidence>
<evidence type="ECO:0000256" key="1">
    <source>
        <dbReference type="ARBA" id="ARBA00004970"/>
    </source>
</evidence>